<keyword evidence="16" id="KW-0812">Transmembrane</keyword>
<dbReference type="Gene3D" id="1.10.790.10">
    <property type="entry name" value="Prion/Doppel protein, beta-ribbon domain"/>
    <property type="match status" value="1"/>
</dbReference>
<evidence type="ECO:0000256" key="2">
    <source>
        <dbReference type="ARBA" id="ARBA00009910"/>
    </source>
</evidence>
<keyword evidence="5" id="KW-0640">Prion</keyword>
<name>A0ABQ7T0C2_PHRPL</name>
<dbReference type="Pfam" id="PF00377">
    <property type="entry name" value="Prion"/>
    <property type="match status" value="1"/>
</dbReference>
<keyword evidence="3" id="KW-1003">Cell membrane</keyword>
<evidence type="ECO:0000256" key="3">
    <source>
        <dbReference type="ARBA" id="ARBA00022475"/>
    </source>
</evidence>
<dbReference type="InterPro" id="IPR022416">
    <property type="entry name" value="Prion/Doppel_prot_b-ribbon_dom"/>
</dbReference>
<keyword evidence="6" id="KW-0479">Metal-binding</keyword>
<evidence type="ECO:0000256" key="12">
    <source>
        <dbReference type="ARBA" id="ARBA00023157"/>
    </source>
</evidence>
<dbReference type="PANTHER" id="PTHR15506:SF2">
    <property type="entry name" value="MAJOR PRION PROTEIN"/>
    <property type="match status" value="1"/>
</dbReference>
<keyword evidence="16" id="KW-1133">Transmembrane helix</keyword>
<dbReference type="Proteomes" id="UP000826234">
    <property type="component" value="Unassembled WGS sequence"/>
</dbReference>
<dbReference type="InterPro" id="IPR000817">
    <property type="entry name" value="Prion"/>
</dbReference>
<feature type="transmembrane region" description="Helical" evidence="16">
    <location>
        <begin position="262"/>
        <end position="282"/>
    </location>
</feature>
<comment type="similarity">
    <text evidence="2">Belongs to the prion family.</text>
</comment>
<evidence type="ECO:0000256" key="8">
    <source>
        <dbReference type="ARBA" id="ARBA00022737"/>
    </source>
</evidence>
<keyword evidence="10" id="KW-0034">Amyloid</keyword>
<evidence type="ECO:0000256" key="14">
    <source>
        <dbReference type="ARBA" id="ARBA00023288"/>
    </source>
</evidence>
<organism evidence="18 19">
    <name type="scientific">Phrynosoma platyrhinos</name>
    <name type="common">Desert horned lizard</name>
    <dbReference type="NCBI Taxonomy" id="52577"/>
    <lineage>
        <taxon>Eukaryota</taxon>
        <taxon>Metazoa</taxon>
        <taxon>Chordata</taxon>
        <taxon>Craniata</taxon>
        <taxon>Vertebrata</taxon>
        <taxon>Euteleostomi</taxon>
        <taxon>Lepidosauria</taxon>
        <taxon>Squamata</taxon>
        <taxon>Bifurcata</taxon>
        <taxon>Unidentata</taxon>
        <taxon>Episquamata</taxon>
        <taxon>Toxicofera</taxon>
        <taxon>Iguania</taxon>
        <taxon>Phrynosomatidae</taxon>
        <taxon>Phrynosomatinae</taxon>
        <taxon>Phrynosoma</taxon>
    </lineage>
</organism>
<sequence>MILLLADVIESRRSSSSSRSSRSRSHSSSSRLHSSTSGSHSSSTQGGSHSTSSQFVGSSGKSVHKSTHPVQNAFPSKHHSAGNPGYSSLHPKNRGGSSWDQSNERPWKLKSSQTKLKYVAGAAVAGVAAGALGGFLVGHEMSRMNFHFRYPEEERWWHENHNLYPDWVYFPNYNAQPVPEKVFVRDCVNVTVREFTEPNRNQTTNDTEIRVVTQVVHQMCTQEYRASFLKQAGGGNFGKKSEMTKTAGAVITGLEWRPNSGYGVAVALHVSFLMMPFFLISFHYD</sequence>
<keyword evidence="13" id="KW-0325">Glycoprotein</keyword>
<dbReference type="SMART" id="SM00157">
    <property type="entry name" value="PRP"/>
    <property type="match status" value="1"/>
</dbReference>
<evidence type="ECO:0000256" key="5">
    <source>
        <dbReference type="ARBA" id="ARBA00022678"/>
    </source>
</evidence>
<dbReference type="EMBL" id="JAIPUX010003283">
    <property type="protein sequence ID" value="KAH0623172.1"/>
    <property type="molecule type" value="Genomic_DNA"/>
</dbReference>
<keyword evidence="7" id="KW-0732">Signal</keyword>
<evidence type="ECO:0000259" key="17">
    <source>
        <dbReference type="Pfam" id="PF00377"/>
    </source>
</evidence>
<keyword evidence="19" id="KW-1185">Reference proteome</keyword>
<keyword evidence="12" id="KW-1015">Disulfide bond</keyword>
<evidence type="ECO:0000256" key="15">
    <source>
        <dbReference type="SAM" id="MobiDB-lite"/>
    </source>
</evidence>
<accession>A0ABQ7T0C2</accession>
<evidence type="ECO:0000256" key="1">
    <source>
        <dbReference type="ARBA" id="ARBA00004609"/>
    </source>
</evidence>
<evidence type="ECO:0000256" key="9">
    <source>
        <dbReference type="ARBA" id="ARBA00023008"/>
    </source>
</evidence>
<keyword evidence="9" id="KW-0186">Copper</keyword>
<keyword evidence="14" id="KW-0449">Lipoprotein</keyword>
<protein>
    <recommendedName>
        <fullName evidence="17">Prion/Doppel protein beta-ribbon domain-containing protein</fullName>
    </recommendedName>
</protein>
<dbReference type="InterPro" id="IPR036924">
    <property type="entry name" value="Prion/Doppel_b-ribbon_dom_sf"/>
</dbReference>
<evidence type="ECO:0000313" key="18">
    <source>
        <dbReference type="EMBL" id="KAH0623172.1"/>
    </source>
</evidence>
<feature type="region of interest" description="Disordered" evidence="15">
    <location>
        <begin position="10"/>
        <end position="106"/>
    </location>
</feature>
<keyword evidence="4" id="KW-0336">GPI-anchor</keyword>
<evidence type="ECO:0000256" key="7">
    <source>
        <dbReference type="ARBA" id="ARBA00022729"/>
    </source>
</evidence>
<comment type="caution">
    <text evidence="18">The sequence shown here is derived from an EMBL/GenBank/DDBJ whole genome shotgun (WGS) entry which is preliminary data.</text>
</comment>
<feature type="compositionally biased region" description="Low complexity" evidence="15">
    <location>
        <begin position="14"/>
        <end position="53"/>
    </location>
</feature>
<evidence type="ECO:0000256" key="4">
    <source>
        <dbReference type="ARBA" id="ARBA00022622"/>
    </source>
</evidence>
<feature type="domain" description="Prion/Doppel protein beta-ribbon" evidence="17">
    <location>
        <begin position="141"/>
        <end position="234"/>
    </location>
</feature>
<keyword evidence="8" id="KW-0677">Repeat</keyword>
<evidence type="ECO:0000313" key="19">
    <source>
        <dbReference type="Proteomes" id="UP000826234"/>
    </source>
</evidence>
<reference evidence="18 19" key="1">
    <citation type="journal article" date="2022" name="Gigascience">
        <title>A chromosome-level genome assembly and annotation of the desert horned lizard, Phrynosoma platyrhinos, provides insight into chromosomal rearrangements among reptiles.</title>
        <authorList>
            <person name="Koochekian N."/>
            <person name="Ascanio A."/>
            <person name="Farleigh K."/>
            <person name="Card D.C."/>
            <person name="Schield D.R."/>
            <person name="Castoe T.A."/>
            <person name="Jezkova T."/>
        </authorList>
    </citation>
    <scope>NUCLEOTIDE SEQUENCE [LARGE SCALE GENOMIC DNA]</scope>
    <source>
        <strain evidence="18">NK-2021</strain>
    </source>
</reference>
<comment type="subcellular location">
    <subcellularLocation>
        <location evidence="1">Cell membrane</location>
        <topology evidence="1">Lipid-anchor</topology>
        <topology evidence="1">GPI-anchor</topology>
    </subcellularLocation>
</comment>
<dbReference type="PANTHER" id="PTHR15506">
    <property type="entry name" value="DOPPEL PRION"/>
    <property type="match status" value="1"/>
</dbReference>
<feature type="transmembrane region" description="Helical" evidence="16">
    <location>
        <begin position="118"/>
        <end position="138"/>
    </location>
</feature>
<gene>
    <name evidence="18" type="ORF">JD844_031203</name>
</gene>
<evidence type="ECO:0000256" key="16">
    <source>
        <dbReference type="SAM" id="Phobius"/>
    </source>
</evidence>
<evidence type="ECO:0000256" key="11">
    <source>
        <dbReference type="ARBA" id="ARBA00023136"/>
    </source>
</evidence>
<evidence type="ECO:0000256" key="10">
    <source>
        <dbReference type="ARBA" id="ARBA00023087"/>
    </source>
</evidence>
<dbReference type="SUPFAM" id="SSF54098">
    <property type="entry name" value="Prion-like"/>
    <property type="match status" value="1"/>
</dbReference>
<keyword evidence="11 16" id="KW-0472">Membrane</keyword>
<evidence type="ECO:0000256" key="13">
    <source>
        <dbReference type="ARBA" id="ARBA00023180"/>
    </source>
</evidence>
<evidence type="ECO:0000256" key="6">
    <source>
        <dbReference type="ARBA" id="ARBA00022723"/>
    </source>
</evidence>
<proteinExistence type="inferred from homology"/>